<organism evidence="8 9">
    <name type="scientific">Geomesophilobacter sediminis</name>
    <dbReference type="NCBI Taxonomy" id="2798584"/>
    <lineage>
        <taxon>Bacteria</taxon>
        <taxon>Pseudomonadati</taxon>
        <taxon>Thermodesulfobacteriota</taxon>
        <taxon>Desulfuromonadia</taxon>
        <taxon>Geobacterales</taxon>
        <taxon>Geobacteraceae</taxon>
        <taxon>Geomesophilobacter</taxon>
    </lineage>
</organism>
<dbReference type="AlphaFoldDB" id="A0A8J7S807"/>
<comment type="subcellular location">
    <subcellularLocation>
        <location evidence="1">Membrane</location>
        <topology evidence="1">Multi-pass membrane protein</topology>
    </subcellularLocation>
</comment>
<comment type="caution">
    <text evidence="8">The sequence shown here is derived from an EMBL/GenBank/DDBJ whole genome shotgun (WGS) entry which is preliminary data.</text>
</comment>
<feature type="transmembrane region" description="Helical" evidence="6">
    <location>
        <begin position="64"/>
        <end position="86"/>
    </location>
</feature>
<evidence type="ECO:0000256" key="6">
    <source>
        <dbReference type="SAM" id="Phobius"/>
    </source>
</evidence>
<protein>
    <submittedName>
        <fullName evidence="8">Cytochrome c biogenesis protein ResB</fullName>
    </submittedName>
</protein>
<reference evidence="8" key="1">
    <citation type="submission" date="2020-12" db="EMBL/GenBank/DDBJ databases">
        <title>Geomonas sp. Red875, isolated from river sediment.</title>
        <authorList>
            <person name="Xu Z."/>
            <person name="Zhang Z."/>
            <person name="Masuda Y."/>
            <person name="Itoh H."/>
            <person name="Senoo K."/>
        </authorList>
    </citation>
    <scope>NUCLEOTIDE SEQUENCE</scope>
    <source>
        <strain evidence="8">Red875</strain>
    </source>
</reference>
<evidence type="ECO:0000256" key="3">
    <source>
        <dbReference type="ARBA" id="ARBA00022748"/>
    </source>
</evidence>
<keyword evidence="5 6" id="KW-0472">Membrane</keyword>
<evidence type="ECO:0000256" key="4">
    <source>
        <dbReference type="ARBA" id="ARBA00022989"/>
    </source>
</evidence>
<feature type="transmembrane region" description="Helical" evidence="6">
    <location>
        <begin position="385"/>
        <end position="403"/>
    </location>
</feature>
<dbReference type="GO" id="GO:0017004">
    <property type="term" value="P:cytochrome complex assembly"/>
    <property type="evidence" value="ECO:0007669"/>
    <property type="project" value="UniProtKB-KW"/>
</dbReference>
<evidence type="ECO:0000259" key="7">
    <source>
        <dbReference type="Pfam" id="PF05140"/>
    </source>
</evidence>
<evidence type="ECO:0000256" key="5">
    <source>
        <dbReference type="ARBA" id="ARBA00023136"/>
    </source>
</evidence>
<evidence type="ECO:0000313" key="8">
    <source>
        <dbReference type="EMBL" id="MBJ6727282.1"/>
    </source>
</evidence>
<proteinExistence type="predicted"/>
<keyword evidence="4 6" id="KW-1133">Transmembrane helix</keyword>
<feature type="transmembrane region" description="Helical" evidence="6">
    <location>
        <begin position="12"/>
        <end position="32"/>
    </location>
</feature>
<feature type="transmembrane region" description="Helical" evidence="6">
    <location>
        <begin position="157"/>
        <end position="178"/>
    </location>
</feature>
<keyword evidence="3" id="KW-0201">Cytochrome c-type biogenesis</keyword>
<accession>A0A8J7S807</accession>
<name>A0A8J7S807_9BACT</name>
<gene>
    <name evidence="8" type="ORF">JFN93_21430</name>
</gene>
<feature type="domain" description="ResB-like" evidence="7">
    <location>
        <begin position="12"/>
        <end position="195"/>
    </location>
</feature>
<sequence>MFKKIIKLLSSLKFTIFLIAVLGVIFAIGLWIPQARLVKDIYLQWYRNSPQLVEWLDFFGLTTIYTGPITVTIWILFFINLALVLWQRIPVVKHRIALSDDKITDPEKSPGYPFKRTFLLPQGMDGAAVLTQLGKRRYRVLGGPSGFYAVQNRLAPVAFMLFHVSFYLVLLGGLFSVYTEFIAYLDIAQGESFHGEVSRYNVKPAIKMPAIGSAPEASFTVKSIVPEVSGNTATGVNVELVDADRQSHLVHINTPYVTGPTSFVFKHLGMAPHFVLKDPSGKEVENALVKLDVLRMVPDKFDLGGYNFTATFYPDFVMVDGKRASRSREFKNPMFFLVAEKNGQKVGEALVPKDGVFQFAGNRLEMPELRYWVRFYVITQRGLPILYLGFAIACVAVIWRMVFYKRELVGKVAETPEGRALVIAGRSEYYKSLAEDEFVKLFSKITGVKLESDNEN</sequence>
<dbReference type="PANTHER" id="PTHR31566">
    <property type="entry name" value="CYTOCHROME C BIOGENESIS PROTEIN CCS1, CHLOROPLASTIC"/>
    <property type="match status" value="1"/>
</dbReference>
<dbReference type="InterPro" id="IPR023494">
    <property type="entry name" value="Cyt_c_bgen_Ccs1/CcsB/ResB"/>
</dbReference>
<evidence type="ECO:0000256" key="1">
    <source>
        <dbReference type="ARBA" id="ARBA00004141"/>
    </source>
</evidence>
<dbReference type="GO" id="GO:0016020">
    <property type="term" value="C:membrane"/>
    <property type="evidence" value="ECO:0007669"/>
    <property type="project" value="UniProtKB-SubCell"/>
</dbReference>
<dbReference type="EMBL" id="JAEMHM010000022">
    <property type="protein sequence ID" value="MBJ6727282.1"/>
    <property type="molecule type" value="Genomic_DNA"/>
</dbReference>
<dbReference type="Proteomes" id="UP000636888">
    <property type="component" value="Unassembled WGS sequence"/>
</dbReference>
<dbReference type="Pfam" id="PF05140">
    <property type="entry name" value="ResB"/>
    <property type="match status" value="1"/>
</dbReference>
<dbReference type="InterPro" id="IPR007816">
    <property type="entry name" value="ResB-like_domain"/>
</dbReference>
<evidence type="ECO:0000313" key="9">
    <source>
        <dbReference type="Proteomes" id="UP000636888"/>
    </source>
</evidence>
<evidence type="ECO:0000256" key="2">
    <source>
        <dbReference type="ARBA" id="ARBA00022692"/>
    </source>
</evidence>
<dbReference type="RefSeq" id="WP_199386199.1">
    <property type="nucleotide sequence ID" value="NZ_JAEMHM010000022.1"/>
</dbReference>
<keyword evidence="9" id="KW-1185">Reference proteome</keyword>
<keyword evidence="2 6" id="KW-0812">Transmembrane</keyword>